<gene>
    <name evidence="2" type="ORF">CEUTPL_LOCUS4964</name>
</gene>
<reference evidence="2" key="1">
    <citation type="submission" date="2022-01" db="EMBL/GenBank/DDBJ databases">
        <authorList>
            <person name="King R."/>
        </authorList>
    </citation>
    <scope>NUCLEOTIDE SEQUENCE</scope>
</reference>
<dbReference type="InterPro" id="IPR032071">
    <property type="entry name" value="DUF4806"/>
</dbReference>
<organism evidence="2 3">
    <name type="scientific">Ceutorhynchus assimilis</name>
    <name type="common">cabbage seed weevil</name>
    <dbReference type="NCBI Taxonomy" id="467358"/>
    <lineage>
        <taxon>Eukaryota</taxon>
        <taxon>Metazoa</taxon>
        <taxon>Ecdysozoa</taxon>
        <taxon>Arthropoda</taxon>
        <taxon>Hexapoda</taxon>
        <taxon>Insecta</taxon>
        <taxon>Pterygota</taxon>
        <taxon>Neoptera</taxon>
        <taxon>Endopterygota</taxon>
        <taxon>Coleoptera</taxon>
        <taxon>Polyphaga</taxon>
        <taxon>Cucujiformia</taxon>
        <taxon>Curculionidae</taxon>
        <taxon>Ceutorhynchinae</taxon>
        <taxon>Ceutorhynchus</taxon>
    </lineage>
</organism>
<dbReference type="AlphaFoldDB" id="A0A9N9MJU9"/>
<dbReference type="Pfam" id="PF16064">
    <property type="entry name" value="DUF4806"/>
    <property type="match status" value="1"/>
</dbReference>
<keyword evidence="3" id="KW-1185">Reference proteome</keyword>
<evidence type="ECO:0000259" key="1">
    <source>
        <dbReference type="Pfam" id="PF16064"/>
    </source>
</evidence>
<feature type="domain" description="DUF4806" evidence="1">
    <location>
        <begin position="422"/>
        <end position="510"/>
    </location>
</feature>
<evidence type="ECO:0000313" key="2">
    <source>
        <dbReference type="EMBL" id="CAG9764324.1"/>
    </source>
</evidence>
<sequence>MIVDNFEYRLQYRTNTKSIWRCTHARGSYLCKAKLMSFDYVSETASMNVLVKWCDGTENIVLSSQIQLVNKSESFEKGAKIKMYWKPEKQWYFGVVIEIEKDSLSSSDSESKLSLKILRKNSDNSSDDDIPLQLIKQELAITAVCQNFTEVMNKTDLSNTSNIIEVDQRNNVLSFRVDQWEASTSANLDVSGQEKLMSSHSNNSSDFEPNSDEVPTCVQTCELNFCQEEVWSACPNCSKLLCWDHVVLESCDCKGVVPNLGAPKKVVDIPINYTVEGNPSGNETGLVLKKKENTKKTATEMRNLGNVSYKSRKIMPARKVLGARCNGTTCFKMGKKCALLREEERTNILNDFYGKKKSTKISLKTIVANQKIMMQRQSKFQKSLDTLTETIYEYFNKPHDEGYIYNEPAQASTSEVAKRPAIEPIGSPEKLSEFEEKLKQENYMLEVVESMSYICGKSGTSIGIDCCYKLIDHFLTRSFATQCSWTGNTRQGPGMEKVPLKFFENFRKCFRSIITLADSKFTEAQNEDFFKRILKNSVRRQQSTSMRQSKHKNRPKNLKYNCREWRSDYAEPQFDELLEEGEDDSYIKLEVNEADGSRSENDKNA</sequence>
<evidence type="ECO:0000313" key="3">
    <source>
        <dbReference type="Proteomes" id="UP001152799"/>
    </source>
</evidence>
<protein>
    <recommendedName>
        <fullName evidence="1">DUF4806 domain-containing protein</fullName>
    </recommendedName>
</protein>
<dbReference type="OrthoDB" id="6775595at2759"/>
<proteinExistence type="predicted"/>
<accession>A0A9N9MJU9</accession>
<dbReference type="EMBL" id="OU892278">
    <property type="protein sequence ID" value="CAG9764324.1"/>
    <property type="molecule type" value="Genomic_DNA"/>
</dbReference>
<dbReference type="Proteomes" id="UP001152799">
    <property type="component" value="Chromosome 2"/>
</dbReference>
<name>A0A9N9MJU9_9CUCU</name>